<dbReference type="eggNOG" id="COG0705">
    <property type="taxonomic scope" value="Bacteria"/>
</dbReference>
<evidence type="ECO:0000313" key="7">
    <source>
        <dbReference type="EMBL" id="ABM00033.1"/>
    </source>
</evidence>
<sequence length="205" mass="22215">MSPTPLSNLLPSIDKQLVMVGALLSALCAALYLLPIDSQLNWQRSQIGAGEYWRLISGNLLHTNHWHLLMNLAGFWVILSLHHFHYRATGLLLLLFALCLGEGVGLYLCYPSLHAYVGLSGILHGLFAFGSLMDIERGLRSGWLLLLGLGLKVGYEQYFGASSDVASLIGARVATESHLVGALVGTVLGAAYLAVRKLKQAKVYG</sequence>
<dbReference type="InterPro" id="IPR035952">
    <property type="entry name" value="Rhomboid-like_sf"/>
</dbReference>
<feature type="transmembrane region" description="Helical" evidence="5">
    <location>
        <begin position="142"/>
        <end position="159"/>
    </location>
</feature>
<dbReference type="AlphaFoldDB" id="A1S6M6"/>
<dbReference type="EMBL" id="CP000507">
    <property type="protein sequence ID" value="ABM00033.1"/>
    <property type="molecule type" value="Genomic_DNA"/>
</dbReference>
<organism evidence="7 8">
    <name type="scientific">Shewanella amazonensis (strain ATCC BAA-1098 / SB2B)</name>
    <dbReference type="NCBI Taxonomy" id="326297"/>
    <lineage>
        <taxon>Bacteria</taxon>
        <taxon>Pseudomonadati</taxon>
        <taxon>Pseudomonadota</taxon>
        <taxon>Gammaproteobacteria</taxon>
        <taxon>Alteromonadales</taxon>
        <taxon>Shewanellaceae</taxon>
        <taxon>Shewanella</taxon>
    </lineage>
</organism>
<dbReference type="PANTHER" id="PTHR43731">
    <property type="entry name" value="RHOMBOID PROTEASE"/>
    <property type="match status" value="1"/>
</dbReference>
<keyword evidence="3 5" id="KW-1133">Transmembrane helix</keyword>
<dbReference type="InterPro" id="IPR023826">
    <property type="entry name" value="Rhom-like_SP_proteobac"/>
</dbReference>
<evidence type="ECO:0000259" key="6">
    <source>
        <dbReference type="Pfam" id="PF01694"/>
    </source>
</evidence>
<name>A1S6M6_SHEAM</name>
<reference evidence="7 8" key="1">
    <citation type="submission" date="2006-12" db="EMBL/GenBank/DDBJ databases">
        <title>Complete sequence of Shewanella amazonensis SB2B.</title>
        <authorList>
            <consortium name="US DOE Joint Genome Institute"/>
            <person name="Copeland A."/>
            <person name="Lucas S."/>
            <person name="Lapidus A."/>
            <person name="Barry K."/>
            <person name="Detter J.C."/>
            <person name="Glavina del Rio T."/>
            <person name="Hammon N."/>
            <person name="Israni S."/>
            <person name="Dalin E."/>
            <person name="Tice H."/>
            <person name="Pitluck S."/>
            <person name="Munk A.C."/>
            <person name="Brettin T."/>
            <person name="Bruce D."/>
            <person name="Han C."/>
            <person name="Tapia R."/>
            <person name="Gilna P."/>
            <person name="Schmutz J."/>
            <person name="Larimer F."/>
            <person name="Land M."/>
            <person name="Hauser L."/>
            <person name="Kyrpides N."/>
            <person name="Mikhailova N."/>
            <person name="Fredrickson J."/>
            <person name="Richardson P."/>
        </authorList>
    </citation>
    <scope>NUCLEOTIDE SEQUENCE [LARGE SCALE GENOMIC DNA]</scope>
    <source>
        <strain evidence="8">ATCC BAA-1098 / SB2B</strain>
    </source>
</reference>
<dbReference type="PANTHER" id="PTHR43731:SF16">
    <property type="entry name" value="RHOMBOSORTASE"/>
    <property type="match status" value="1"/>
</dbReference>
<accession>A1S6M6</accession>
<feature type="transmembrane region" description="Helical" evidence="5">
    <location>
        <begin position="114"/>
        <end position="135"/>
    </location>
</feature>
<evidence type="ECO:0000256" key="3">
    <source>
        <dbReference type="ARBA" id="ARBA00022989"/>
    </source>
</evidence>
<keyword evidence="2 5" id="KW-0812">Transmembrane</keyword>
<feature type="transmembrane region" description="Helical" evidence="5">
    <location>
        <begin position="91"/>
        <end position="108"/>
    </location>
</feature>
<feature type="transmembrane region" description="Helical" evidence="5">
    <location>
        <begin position="65"/>
        <end position="84"/>
    </location>
</feature>
<dbReference type="InterPro" id="IPR050925">
    <property type="entry name" value="Rhomboid_protease_S54"/>
</dbReference>
<evidence type="ECO:0000313" key="8">
    <source>
        <dbReference type="Proteomes" id="UP000009175"/>
    </source>
</evidence>
<dbReference type="Proteomes" id="UP000009175">
    <property type="component" value="Chromosome"/>
</dbReference>
<feature type="transmembrane region" description="Helical" evidence="5">
    <location>
        <begin position="17"/>
        <end position="34"/>
    </location>
</feature>
<evidence type="ECO:0000256" key="2">
    <source>
        <dbReference type="ARBA" id="ARBA00022692"/>
    </source>
</evidence>
<evidence type="ECO:0000256" key="5">
    <source>
        <dbReference type="SAM" id="Phobius"/>
    </source>
</evidence>
<dbReference type="KEGG" id="saz:Sama_1827"/>
<evidence type="ECO:0000256" key="1">
    <source>
        <dbReference type="ARBA" id="ARBA00004141"/>
    </source>
</evidence>
<dbReference type="Pfam" id="PF01694">
    <property type="entry name" value="Rhomboid"/>
    <property type="match status" value="1"/>
</dbReference>
<dbReference type="GO" id="GO:0016020">
    <property type="term" value="C:membrane"/>
    <property type="evidence" value="ECO:0007669"/>
    <property type="project" value="UniProtKB-SubCell"/>
</dbReference>
<comment type="subcellular location">
    <subcellularLocation>
        <location evidence="1">Membrane</location>
        <topology evidence="1">Multi-pass membrane protein</topology>
    </subcellularLocation>
</comment>
<evidence type="ECO:0000256" key="4">
    <source>
        <dbReference type="ARBA" id="ARBA00023136"/>
    </source>
</evidence>
<keyword evidence="8" id="KW-1185">Reference proteome</keyword>
<dbReference type="NCBIfam" id="TIGR03902">
    <property type="entry name" value="rhom_GG_sort"/>
    <property type="match status" value="1"/>
</dbReference>
<gene>
    <name evidence="7" type="ordered locus">Sama_1827</name>
</gene>
<feature type="transmembrane region" description="Helical" evidence="5">
    <location>
        <begin position="179"/>
        <end position="195"/>
    </location>
</feature>
<protein>
    <recommendedName>
        <fullName evidence="6">Peptidase S54 rhomboid domain-containing protein</fullName>
    </recommendedName>
</protein>
<feature type="domain" description="Peptidase S54 rhomboid" evidence="6">
    <location>
        <begin position="50"/>
        <end position="193"/>
    </location>
</feature>
<dbReference type="InterPro" id="IPR022764">
    <property type="entry name" value="Peptidase_S54_rhomboid_dom"/>
</dbReference>
<proteinExistence type="predicted"/>
<dbReference type="HOGENOM" id="CLU_108530_1_0_6"/>
<dbReference type="SUPFAM" id="SSF144091">
    <property type="entry name" value="Rhomboid-like"/>
    <property type="match status" value="1"/>
</dbReference>
<keyword evidence="4 5" id="KW-0472">Membrane</keyword>
<dbReference type="Gene3D" id="1.20.1540.10">
    <property type="entry name" value="Rhomboid-like"/>
    <property type="match status" value="1"/>
</dbReference>
<dbReference type="GO" id="GO:0004252">
    <property type="term" value="F:serine-type endopeptidase activity"/>
    <property type="evidence" value="ECO:0007669"/>
    <property type="project" value="InterPro"/>
</dbReference>
<dbReference type="RefSeq" id="WP_011759940.1">
    <property type="nucleotide sequence ID" value="NC_008700.1"/>
</dbReference>
<dbReference type="STRING" id="326297.Sama_1827"/>